<dbReference type="GO" id="GO:0030552">
    <property type="term" value="F:cAMP binding"/>
    <property type="evidence" value="ECO:0007669"/>
    <property type="project" value="UniProtKB-KW"/>
</dbReference>
<accession>A0A673TY65</accession>
<dbReference type="GO" id="GO:0005829">
    <property type="term" value="C:cytosol"/>
    <property type="evidence" value="ECO:0007669"/>
    <property type="project" value="UniProtKB-SubCell"/>
</dbReference>
<dbReference type="Gene3D" id="2.60.120.10">
    <property type="entry name" value="Jelly Rolls"/>
    <property type="match status" value="2"/>
</dbReference>
<dbReference type="CDD" id="cd00038">
    <property type="entry name" value="CAP_ED"/>
    <property type="match status" value="1"/>
</dbReference>
<evidence type="ECO:0000256" key="7">
    <source>
        <dbReference type="ARBA" id="ARBA00072573"/>
    </source>
</evidence>
<keyword evidence="5" id="KW-0114">cAMP</keyword>
<feature type="region of interest" description="Disordered" evidence="8">
    <location>
        <begin position="53"/>
        <end position="77"/>
    </location>
</feature>
<dbReference type="Ensembl" id="ENSSSUT00005015941.1">
    <property type="protein sequence ID" value="ENSSSUP00005013954.1"/>
    <property type="gene ID" value="ENSSSUG00005008976.1"/>
</dbReference>
<dbReference type="PROSITE" id="PS00888">
    <property type="entry name" value="CNMP_BINDING_1"/>
    <property type="match status" value="1"/>
</dbReference>
<reference evidence="10" key="2">
    <citation type="submission" date="2025-08" db="UniProtKB">
        <authorList>
            <consortium name="Ensembl"/>
        </authorList>
    </citation>
    <scope>IDENTIFICATION</scope>
</reference>
<evidence type="ECO:0000256" key="6">
    <source>
        <dbReference type="ARBA" id="ARBA00059651"/>
    </source>
</evidence>
<dbReference type="PANTHER" id="PTHR23011:SF43">
    <property type="entry name" value="CYCLIC NUCLEOTIDE-BINDING DOMAIN-CONTAINING PROTEIN 2"/>
    <property type="match status" value="1"/>
</dbReference>
<dbReference type="PANTHER" id="PTHR23011">
    <property type="entry name" value="CYCLIC NUCLEOTIDE-BINDING DOMAIN CONTAINING PROTEIN"/>
    <property type="match status" value="1"/>
</dbReference>
<keyword evidence="4" id="KW-0547">Nucleotide-binding</keyword>
<dbReference type="InterPro" id="IPR014710">
    <property type="entry name" value="RmlC-like_jellyroll"/>
</dbReference>
<name>A0A673TY65_SURSU</name>
<keyword evidence="11" id="KW-1185">Reference proteome</keyword>
<dbReference type="GO" id="GO:0007283">
    <property type="term" value="P:spermatogenesis"/>
    <property type="evidence" value="ECO:0007669"/>
    <property type="project" value="TreeGrafter"/>
</dbReference>
<dbReference type="AlphaFoldDB" id="A0A673TY65"/>
<reference evidence="10 11" key="1">
    <citation type="submission" date="2019-05" db="EMBL/GenBank/DDBJ databases">
        <title>A Chromosome-scale Meerkat (S. suricatta) Genome Assembly.</title>
        <authorList>
            <person name="Dudchenko O."/>
            <person name="Lieberman Aiden E."/>
            <person name="Tung J."/>
            <person name="Barreiro L.B."/>
            <person name="Clutton-Brock T.H."/>
        </authorList>
    </citation>
    <scope>NUCLEOTIDE SEQUENCE [LARGE SCALE GENOMIC DNA]</scope>
</reference>
<organism evidence="10 11">
    <name type="scientific">Suricata suricatta</name>
    <name type="common">Meerkat</name>
    <dbReference type="NCBI Taxonomy" id="37032"/>
    <lineage>
        <taxon>Eukaryota</taxon>
        <taxon>Metazoa</taxon>
        <taxon>Chordata</taxon>
        <taxon>Craniata</taxon>
        <taxon>Vertebrata</taxon>
        <taxon>Euteleostomi</taxon>
        <taxon>Mammalia</taxon>
        <taxon>Eutheria</taxon>
        <taxon>Laurasiatheria</taxon>
        <taxon>Carnivora</taxon>
        <taxon>Feliformia</taxon>
        <taxon>Herpestidae</taxon>
        <taxon>Suricata</taxon>
    </lineage>
</organism>
<dbReference type="OMA" id="LAKIMRF"/>
<gene>
    <name evidence="10" type="primary">CNBD2</name>
</gene>
<evidence type="ECO:0000256" key="1">
    <source>
        <dbReference type="ARBA" id="ARBA00004514"/>
    </source>
</evidence>
<evidence type="ECO:0000259" key="9">
    <source>
        <dbReference type="PROSITE" id="PS50042"/>
    </source>
</evidence>
<feature type="region of interest" description="Disordered" evidence="8">
    <location>
        <begin position="432"/>
        <end position="454"/>
    </location>
</feature>
<reference evidence="10" key="3">
    <citation type="submission" date="2025-09" db="UniProtKB">
        <authorList>
            <consortium name="Ensembl"/>
        </authorList>
    </citation>
    <scope>IDENTIFICATION</scope>
</reference>
<feature type="region of interest" description="Disordered" evidence="8">
    <location>
        <begin position="1"/>
        <end position="30"/>
    </location>
</feature>
<comment type="function">
    <text evidence="6">Essential for male fertility. Plays an important role in spermatogenesis and regulates sperm motility by controlling the development of the flagellar bending of sperm.</text>
</comment>
<dbReference type="InterPro" id="IPR000595">
    <property type="entry name" value="cNMP-bd_dom"/>
</dbReference>
<evidence type="ECO:0000256" key="8">
    <source>
        <dbReference type="SAM" id="MobiDB-lite"/>
    </source>
</evidence>
<sequence length="655" mass="76481">MSLALESPEAESQLPEAAPSCVSESRQEADVTGELRRFKLGVRWASLHYGASQHQFEESDPDPESQEEGEEEERDEELQGVFIHLGPQRLYRLTMDIIVMIRVCKMFRQGLGGFREYQIIEAPHRKHPVFSFWDKRKQGRITFDTMDFVAEEGHFPPRAMRIIQKLPSWRTEPEIQALCNVLQVLNSYRNYSEPLQLLLAKVMRFERFGRRRVMIKKGQRGSSFYFIYMGTVALTEDEDGSSAFLDPHPTLLHKGDCFGELGLLNSSVRKSTVVCMEETEFLVVDRKDFFDNKLDQEFQKDAQHRFEFFRKMDLFQSWSDEKLWRLVTLGKVEKFSYGQLILKDFIESPSIMFVCKGSCEVLRLIDLATSPFYYKWIWQHLKLIDDTPLTTHLNADLSPEERFKEFQIQSYPVQDFSTLKLKHLQKAWEQQGSSFSRRTNTSGNTLPKTLGPKIKSRQPHSLECPMINTKYGDLPEEAAVGAYIKIHTVEEGETVGLHQILLPKSQHDMRPLVLVSLGAEVIRMKKHKFWELIDSEVKEKLYRFQIKYPSDEDMCQKFLQENSWNIFRKDLMQLLMKPRQWLPFIPNQCRKKRIYNPKSLTLDLCSLGKETKPCYPIFMAPQKYLPPLRIVQAITGPRHKVQEILPQYKNAGVLV</sequence>
<dbReference type="Proteomes" id="UP000472268">
    <property type="component" value="Chromosome 12"/>
</dbReference>
<evidence type="ECO:0000313" key="11">
    <source>
        <dbReference type="Proteomes" id="UP000472268"/>
    </source>
</evidence>
<keyword evidence="2" id="KW-0963">Cytoplasm</keyword>
<dbReference type="PROSITE" id="PS50042">
    <property type="entry name" value="CNMP_BINDING_3"/>
    <property type="match status" value="1"/>
</dbReference>
<evidence type="ECO:0000256" key="3">
    <source>
        <dbReference type="ARBA" id="ARBA00022566"/>
    </source>
</evidence>
<dbReference type="SUPFAM" id="SSF51206">
    <property type="entry name" value="cAMP-binding domain-like"/>
    <property type="match status" value="2"/>
</dbReference>
<dbReference type="InterPro" id="IPR018488">
    <property type="entry name" value="cNMP-bd_CS"/>
</dbReference>
<evidence type="ECO:0000256" key="4">
    <source>
        <dbReference type="ARBA" id="ARBA00022741"/>
    </source>
</evidence>
<dbReference type="FunFam" id="2.60.120.10:FF:000083">
    <property type="entry name" value="Cyclic nucleotide binding domain containing 2"/>
    <property type="match status" value="1"/>
</dbReference>
<protein>
    <recommendedName>
        <fullName evidence="7">Cyclic nucleotide-binding domain-containing protein 2</fullName>
    </recommendedName>
</protein>
<comment type="subcellular location">
    <subcellularLocation>
        <location evidence="1">Cytoplasm</location>
        <location evidence="1">Cytosol</location>
    </subcellularLocation>
</comment>
<evidence type="ECO:0000313" key="10">
    <source>
        <dbReference type="Ensembl" id="ENSSSUP00005013954.1"/>
    </source>
</evidence>
<dbReference type="Pfam" id="PF00027">
    <property type="entry name" value="cNMP_binding"/>
    <property type="match status" value="1"/>
</dbReference>
<feature type="domain" description="Cyclic nucleotide-binding" evidence="9">
    <location>
        <begin position="187"/>
        <end position="289"/>
    </location>
</feature>
<dbReference type="FunFam" id="2.60.120.10:FF:000111">
    <property type="entry name" value="Cyclic nucleotide binding domain containing 2"/>
    <property type="match status" value="1"/>
</dbReference>
<evidence type="ECO:0000256" key="5">
    <source>
        <dbReference type="ARBA" id="ARBA00023149"/>
    </source>
</evidence>
<dbReference type="SMART" id="SM00100">
    <property type="entry name" value="cNMP"/>
    <property type="match status" value="1"/>
</dbReference>
<feature type="compositionally biased region" description="Acidic residues" evidence="8">
    <location>
        <begin position="58"/>
        <end position="77"/>
    </location>
</feature>
<dbReference type="InterPro" id="IPR018490">
    <property type="entry name" value="cNMP-bd_dom_sf"/>
</dbReference>
<proteinExistence type="predicted"/>
<keyword evidence="3" id="KW-0116">cAMP-binding</keyword>
<evidence type="ECO:0000256" key="2">
    <source>
        <dbReference type="ARBA" id="ARBA00022490"/>
    </source>
</evidence>
<feature type="compositionally biased region" description="Polar residues" evidence="8">
    <location>
        <begin position="432"/>
        <end position="447"/>
    </location>
</feature>